<dbReference type="Pfam" id="PF17927">
    <property type="entry name" value="Ins134_P3_kin_N"/>
    <property type="match status" value="1"/>
</dbReference>
<accession>A0AAD5G8M2</accession>
<feature type="non-terminal residue" evidence="2">
    <location>
        <position position="1"/>
    </location>
</feature>
<dbReference type="Proteomes" id="UP001206925">
    <property type="component" value="Unassembled WGS sequence"/>
</dbReference>
<feature type="domain" description="Inositol-tetrakisphosphate 1-kinase N-terminal" evidence="1">
    <location>
        <begin position="58"/>
        <end position="100"/>
    </location>
</feature>
<dbReference type="AlphaFoldDB" id="A0AAD5G8M2"/>
<protein>
    <recommendedName>
        <fullName evidence="1">Inositol-tetrakisphosphate 1-kinase N-terminal domain-containing protein</fullName>
    </recommendedName>
</protein>
<dbReference type="EMBL" id="JAMZMK010010449">
    <property type="protein sequence ID" value="KAI7731486.1"/>
    <property type="molecule type" value="Genomic_DNA"/>
</dbReference>
<proteinExistence type="predicted"/>
<keyword evidence="3" id="KW-1185">Reference proteome</keyword>
<evidence type="ECO:0000313" key="3">
    <source>
        <dbReference type="Proteomes" id="UP001206925"/>
    </source>
</evidence>
<evidence type="ECO:0000313" key="2">
    <source>
        <dbReference type="EMBL" id="KAI7731486.1"/>
    </source>
</evidence>
<gene>
    <name evidence="2" type="ORF">M8C21_016934</name>
</gene>
<organism evidence="2 3">
    <name type="scientific">Ambrosia artemisiifolia</name>
    <name type="common">Common ragweed</name>
    <dbReference type="NCBI Taxonomy" id="4212"/>
    <lineage>
        <taxon>Eukaryota</taxon>
        <taxon>Viridiplantae</taxon>
        <taxon>Streptophyta</taxon>
        <taxon>Embryophyta</taxon>
        <taxon>Tracheophyta</taxon>
        <taxon>Spermatophyta</taxon>
        <taxon>Magnoliopsida</taxon>
        <taxon>eudicotyledons</taxon>
        <taxon>Gunneridae</taxon>
        <taxon>Pentapetalae</taxon>
        <taxon>asterids</taxon>
        <taxon>campanulids</taxon>
        <taxon>Asterales</taxon>
        <taxon>Asteraceae</taxon>
        <taxon>Asteroideae</taxon>
        <taxon>Heliantheae alliance</taxon>
        <taxon>Heliantheae</taxon>
        <taxon>Ambrosia</taxon>
    </lineage>
</organism>
<sequence length="119" mass="13373">DGYGSGKLVVKNVDGTIDFFVILFPVFFSLGSNQEAMEGVRSERESTDLDVATEFIDNLVMKKRIFFVAIDQTHLLSGQDPFGILLHNLLGKERGHILEREIKDLCEACIRAVMLVEEI</sequence>
<reference evidence="2" key="1">
    <citation type="submission" date="2022-06" db="EMBL/GenBank/DDBJ databases">
        <title>Uncovering the hologenomic basis of an extraordinary plant invasion.</title>
        <authorList>
            <person name="Bieker V.C."/>
            <person name="Martin M.D."/>
            <person name="Gilbert T."/>
            <person name="Hodgins K."/>
            <person name="Battlay P."/>
            <person name="Petersen B."/>
            <person name="Wilson J."/>
        </authorList>
    </citation>
    <scope>NUCLEOTIDE SEQUENCE</scope>
    <source>
        <strain evidence="2">AA19_3_7</strain>
        <tissue evidence="2">Leaf</tissue>
    </source>
</reference>
<evidence type="ECO:0000259" key="1">
    <source>
        <dbReference type="Pfam" id="PF17927"/>
    </source>
</evidence>
<name>A0AAD5G8M2_AMBAR</name>
<feature type="non-terminal residue" evidence="2">
    <location>
        <position position="119"/>
    </location>
</feature>
<comment type="caution">
    <text evidence="2">The sequence shown here is derived from an EMBL/GenBank/DDBJ whole genome shotgun (WGS) entry which is preliminary data.</text>
</comment>
<dbReference type="InterPro" id="IPR041429">
    <property type="entry name" value="ITPK1_N"/>
</dbReference>